<comment type="caution">
    <text evidence="2">The sequence shown here is derived from an EMBL/GenBank/DDBJ whole genome shotgun (WGS) entry which is preliminary data.</text>
</comment>
<dbReference type="PROSITE" id="PS50123">
    <property type="entry name" value="CHER"/>
    <property type="match status" value="1"/>
</dbReference>
<dbReference type="InterPro" id="IPR029063">
    <property type="entry name" value="SAM-dependent_MTases_sf"/>
</dbReference>
<accession>A0A840YU99</accession>
<keyword evidence="2" id="KW-0808">Transferase</keyword>
<feature type="domain" description="CheR-type methyltransferase" evidence="1">
    <location>
        <begin position="10"/>
        <end position="262"/>
    </location>
</feature>
<dbReference type="Gene3D" id="3.40.50.150">
    <property type="entry name" value="Vaccinia Virus protein VP39"/>
    <property type="match status" value="1"/>
</dbReference>
<gene>
    <name evidence="2" type="ORF">FHR23_000054</name>
</gene>
<protein>
    <submittedName>
        <fullName evidence="2">Chemotaxis protein methyltransferase CheR</fullName>
        <ecNumber evidence="2">2.1.1.80</ecNumber>
    </submittedName>
</protein>
<dbReference type="EMBL" id="JACIJI010000001">
    <property type="protein sequence ID" value="MBB5717147.1"/>
    <property type="molecule type" value="Genomic_DNA"/>
</dbReference>
<dbReference type="EC" id="2.1.1.80" evidence="2"/>
<keyword evidence="2" id="KW-0489">Methyltransferase</keyword>
<dbReference type="PRINTS" id="PR00996">
    <property type="entry name" value="CHERMTFRASE"/>
</dbReference>
<evidence type="ECO:0000313" key="3">
    <source>
        <dbReference type="Proteomes" id="UP000554342"/>
    </source>
</evidence>
<evidence type="ECO:0000313" key="2">
    <source>
        <dbReference type="EMBL" id="MBB5717147.1"/>
    </source>
</evidence>
<dbReference type="Pfam" id="PF01739">
    <property type="entry name" value="CheR"/>
    <property type="match status" value="1"/>
</dbReference>
<dbReference type="SUPFAM" id="SSF53335">
    <property type="entry name" value="S-adenosyl-L-methionine-dependent methyltransferases"/>
    <property type="match status" value="1"/>
</dbReference>
<sequence length="271" mass="30356">MQVMGALSVLSALLEQETGQQISPMRTGRIEAALKPLMRDRRIASLDDLATVIVTGADRELETLAVEAMLNQETSFFRDAAVMDQAIDVLLTLMADAGERRLRVWCAGCSTGQEPYSLAILLSERLANSDKPFPDIIATDVSACALNRARQGRYSSFEIQRGMPVRRMVSWFDTEGESWVARPELRKRIRYLHCNLVADMPPAGPFDLILCRNVLFYFALPIRRRIFEMIAGNMRPEALLLLGAGETVIGQTQRLQPSPRFRGFYSLMANA</sequence>
<reference evidence="2 3" key="1">
    <citation type="submission" date="2020-08" db="EMBL/GenBank/DDBJ databases">
        <title>Genomic Encyclopedia of Type Strains, Phase IV (KMG-IV): sequencing the most valuable type-strain genomes for metagenomic binning, comparative biology and taxonomic classification.</title>
        <authorList>
            <person name="Goeker M."/>
        </authorList>
    </citation>
    <scope>NUCLEOTIDE SEQUENCE [LARGE SCALE GENOMIC DNA]</scope>
    <source>
        <strain evidence="2 3">DSM 27203</strain>
    </source>
</reference>
<dbReference type="InterPro" id="IPR022642">
    <property type="entry name" value="CheR_C"/>
</dbReference>
<dbReference type="InterPro" id="IPR050903">
    <property type="entry name" value="Bact_Chemotaxis_MeTrfase"/>
</dbReference>
<dbReference type="CDD" id="cd02440">
    <property type="entry name" value="AdoMet_MTases"/>
    <property type="match status" value="1"/>
</dbReference>
<name>A0A840YU99_9SPHN</name>
<evidence type="ECO:0000259" key="1">
    <source>
        <dbReference type="PROSITE" id="PS50123"/>
    </source>
</evidence>
<proteinExistence type="predicted"/>
<dbReference type="Proteomes" id="UP000554342">
    <property type="component" value="Unassembled WGS sequence"/>
</dbReference>
<dbReference type="PANTHER" id="PTHR24422">
    <property type="entry name" value="CHEMOTAXIS PROTEIN METHYLTRANSFERASE"/>
    <property type="match status" value="1"/>
</dbReference>
<dbReference type="SMART" id="SM00138">
    <property type="entry name" value="MeTrc"/>
    <property type="match status" value="1"/>
</dbReference>
<dbReference type="InterPro" id="IPR000780">
    <property type="entry name" value="CheR_MeTrfase"/>
</dbReference>
<keyword evidence="3" id="KW-1185">Reference proteome</keyword>
<dbReference type="PANTHER" id="PTHR24422:SF21">
    <property type="entry name" value="CHEMOTAXIS PROTEIN METHYLTRANSFERASE 1"/>
    <property type="match status" value="1"/>
</dbReference>
<dbReference type="GO" id="GO:0008983">
    <property type="term" value="F:protein-glutamate O-methyltransferase activity"/>
    <property type="evidence" value="ECO:0007669"/>
    <property type="project" value="UniProtKB-EC"/>
</dbReference>
<dbReference type="AlphaFoldDB" id="A0A840YU99"/>
<dbReference type="GO" id="GO:0032259">
    <property type="term" value="P:methylation"/>
    <property type="evidence" value="ECO:0007669"/>
    <property type="project" value="UniProtKB-KW"/>
</dbReference>
<organism evidence="2 3">
    <name type="scientific">Stakelama sediminis</name>
    <dbReference type="NCBI Taxonomy" id="463200"/>
    <lineage>
        <taxon>Bacteria</taxon>
        <taxon>Pseudomonadati</taxon>
        <taxon>Pseudomonadota</taxon>
        <taxon>Alphaproteobacteria</taxon>
        <taxon>Sphingomonadales</taxon>
        <taxon>Sphingomonadaceae</taxon>
        <taxon>Stakelama</taxon>
    </lineage>
</organism>